<dbReference type="InterPro" id="IPR036914">
    <property type="entry name" value="MGS-like_dom_sf"/>
</dbReference>
<dbReference type="AlphaFoldDB" id="S4XGZ4"/>
<dbReference type="Gene3D" id="3.40.140.20">
    <property type="match status" value="2"/>
</dbReference>
<comment type="domain">
    <text evidence="10">The IMP cyclohydrolase activity resides in the N-terminal region.</text>
</comment>
<dbReference type="InterPro" id="IPR011607">
    <property type="entry name" value="MGS-like_dom"/>
</dbReference>
<dbReference type="GO" id="GO:0006189">
    <property type="term" value="P:'de novo' IMP biosynthetic process"/>
    <property type="evidence" value="ECO:0007669"/>
    <property type="project" value="UniProtKB-UniRule"/>
</dbReference>
<comment type="pathway">
    <text evidence="2 10">Purine metabolism; IMP biosynthesis via de novo pathway; 5-formamido-1-(5-phospho-D-ribosyl)imidazole-4-carboxamide from 5-amino-1-(5-phospho-D-ribosyl)imidazole-4-carboxamide (10-formyl THF route): step 1/1.</text>
</comment>
<protein>
    <recommendedName>
        <fullName evidence="10">Bifunctional purine biosynthesis protein PurH</fullName>
    </recommendedName>
    <domain>
        <recommendedName>
            <fullName evidence="10">Phosphoribosylaminoimidazolecarboxamide formyltransferase</fullName>
            <ecNumber evidence="10">2.1.2.3</ecNumber>
        </recommendedName>
        <alternativeName>
            <fullName evidence="10">AICAR transformylase</fullName>
        </alternativeName>
    </domain>
    <domain>
        <recommendedName>
            <fullName evidence="10">IMP cyclohydrolase</fullName>
            <ecNumber evidence="10">3.5.4.10</ecNumber>
        </recommendedName>
        <alternativeName>
            <fullName evidence="10">ATIC</fullName>
        </alternativeName>
        <alternativeName>
            <fullName evidence="10">IMP synthase</fullName>
        </alternativeName>
        <alternativeName>
            <fullName evidence="10">Inosinicase</fullName>
        </alternativeName>
    </domain>
</protein>
<dbReference type="FunFam" id="3.40.140.20:FF:000001">
    <property type="entry name" value="Bifunctional purine biosynthesis protein PurH"/>
    <property type="match status" value="1"/>
</dbReference>
<dbReference type="Pfam" id="PF01808">
    <property type="entry name" value="AICARFT_IMPCHas"/>
    <property type="match status" value="1"/>
</dbReference>
<organism evidence="12 13">
    <name type="scientific">Sorangium cellulosum So0157-2</name>
    <dbReference type="NCBI Taxonomy" id="1254432"/>
    <lineage>
        <taxon>Bacteria</taxon>
        <taxon>Pseudomonadati</taxon>
        <taxon>Myxococcota</taxon>
        <taxon>Polyangia</taxon>
        <taxon>Polyangiales</taxon>
        <taxon>Polyangiaceae</taxon>
        <taxon>Sorangium</taxon>
    </lineage>
</organism>
<dbReference type="NCBIfam" id="TIGR00355">
    <property type="entry name" value="purH"/>
    <property type="match status" value="1"/>
</dbReference>
<keyword evidence="6 10" id="KW-0378">Hydrolase</keyword>
<keyword evidence="5 10" id="KW-0658">Purine biosynthesis</keyword>
<dbReference type="PROSITE" id="PS51855">
    <property type="entry name" value="MGS"/>
    <property type="match status" value="1"/>
</dbReference>
<dbReference type="InterPro" id="IPR016193">
    <property type="entry name" value="Cytidine_deaminase-like"/>
</dbReference>
<dbReference type="eggNOG" id="COG0138">
    <property type="taxonomic scope" value="Bacteria"/>
</dbReference>
<evidence type="ECO:0000256" key="8">
    <source>
        <dbReference type="ARBA" id="ARBA00050488"/>
    </source>
</evidence>
<dbReference type="InterPro" id="IPR002695">
    <property type="entry name" value="PurH-like"/>
</dbReference>
<comment type="catalytic activity">
    <reaction evidence="9 10">
        <text>IMP + H2O = 5-formamido-1-(5-phospho-D-ribosyl)imidazole-4-carboxamide</text>
        <dbReference type="Rhea" id="RHEA:18445"/>
        <dbReference type="ChEBI" id="CHEBI:15377"/>
        <dbReference type="ChEBI" id="CHEBI:58053"/>
        <dbReference type="ChEBI" id="CHEBI:58467"/>
        <dbReference type="EC" id="3.5.4.10"/>
    </reaction>
</comment>
<dbReference type="Pfam" id="PF02142">
    <property type="entry name" value="MGS"/>
    <property type="match status" value="1"/>
</dbReference>
<dbReference type="Gene3D" id="3.40.50.1380">
    <property type="entry name" value="Methylglyoxal synthase-like domain"/>
    <property type="match status" value="1"/>
</dbReference>
<dbReference type="EMBL" id="CP003969">
    <property type="protein sequence ID" value="AGP32392.1"/>
    <property type="molecule type" value="Genomic_DNA"/>
</dbReference>
<evidence type="ECO:0000256" key="5">
    <source>
        <dbReference type="ARBA" id="ARBA00022755"/>
    </source>
</evidence>
<evidence type="ECO:0000256" key="3">
    <source>
        <dbReference type="ARBA" id="ARBA00007667"/>
    </source>
</evidence>
<dbReference type="HAMAP" id="MF_00139">
    <property type="entry name" value="PurH"/>
    <property type="match status" value="1"/>
</dbReference>
<dbReference type="SMART" id="SM00798">
    <property type="entry name" value="AICARFT_IMPCHas"/>
    <property type="match status" value="1"/>
</dbReference>
<proteinExistence type="inferred from homology"/>
<comment type="similarity">
    <text evidence="3 10">Belongs to the PurH family.</text>
</comment>
<dbReference type="PATRIC" id="fig|1254432.3.peg.4301"/>
<dbReference type="GO" id="GO:0004643">
    <property type="term" value="F:phosphoribosylaminoimidazolecarboxamide formyltransferase activity"/>
    <property type="evidence" value="ECO:0007669"/>
    <property type="project" value="UniProtKB-UniRule"/>
</dbReference>
<dbReference type="HOGENOM" id="CLU_016316_5_2_7"/>
<dbReference type="STRING" id="1254432.SCE1572_19015"/>
<evidence type="ECO:0000256" key="2">
    <source>
        <dbReference type="ARBA" id="ARBA00004954"/>
    </source>
</evidence>
<dbReference type="NCBIfam" id="NF002049">
    <property type="entry name" value="PRK00881.1"/>
    <property type="match status" value="1"/>
</dbReference>
<dbReference type="RefSeq" id="WP_020735742.1">
    <property type="nucleotide sequence ID" value="NC_021658.1"/>
</dbReference>
<evidence type="ECO:0000259" key="11">
    <source>
        <dbReference type="PROSITE" id="PS51855"/>
    </source>
</evidence>
<feature type="domain" description="MGS-like" evidence="11">
    <location>
        <begin position="1"/>
        <end position="143"/>
    </location>
</feature>
<comment type="catalytic activity">
    <reaction evidence="8 10">
        <text>(6R)-10-formyltetrahydrofolate + 5-amino-1-(5-phospho-beta-D-ribosyl)imidazole-4-carboxamide = 5-formamido-1-(5-phospho-D-ribosyl)imidazole-4-carboxamide + (6S)-5,6,7,8-tetrahydrofolate</text>
        <dbReference type="Rhea" id="RHEA:22192"/>
        <dbReference type="ChEBI" id="CHEBI:57453"/>
        <dbReference type="ChEBI" id="CHEBI:58467"/>
        <dbReference type="ChEBI" id="CHEBI:58475"/>
        <dbReference type="ChEBI" id="CHEBI:195366"/>
        <dbReference type="EC" id="2.1.2.3"/>
    </reaction>
</comment>
<dbReference type="FunFam" id="3.40.50.1380:FF:000001">
    <property type="entry name" value="Bifunctional purine biosynthesis protein PurH"/>
    <property type="match status" value="1"/>
</dbReference>
<dbReference type="OrthoDB" id="9802065at2"/>
<dbReference type="KEGG" id="scu:SCE1572_19015"/>
<dbReference type="PANTHER" id="PTHR11692:SF0">
    <property type="entry name" value="BIFUNCTIONAL PURINE BIOSYNTHESIS PROTEIN ATIC"/>
    <property type="match status" value="1"/>
</dbReference>
<dbReference type="PIRSF" id="PIRSF000414">
    <property type="entry name" value="AICARFT_IMPCHas"/>
    <property type="match status" value="1"/>
</dbReference>
<name>S4XGZ4_SORCE</name>
<dbReference type="UniPathway" id="UPA00074">
    <property type="reaction ID" value="UER00133"/>
</dbReference>
<keyword evidence="4 10" id="KW-0808">Transferase</keyword>
<evidence type="ECO:0000256" key="4">
    <source>
        <dbReference type="ARBA" id="ARBA00022679"/>
    </source>
</evidence>
<evidence type="ECO:0000256" key="10">
    <source>
        <dbReference type="HAMAP-Rule" id="MF_00139"/>
    </source>
</evidence>
<dbReference type="EC" id="3.5.4.10" evidence="10"/>
<dbReference type="GO" id="GO:0005829">
    <property type="term" value="C:cytosol"/>
    <property type="evidence" value="ECO:0007669"/>
    <property type="project" value="TreeGrafter"/>
</dbReference>
<dbReference type="GO" id="GO:0003937">
    <property type="term" value="F:IMP cyclohydrolase activity"/>
    <property type="evidence" value="ECO:0007669"/>
    <property type="project" value="UniProtKB-UniRule"/>
</dbReference>
<evidence type="ECO:0000313" key="12">
    <source>
        <dbReference type="EMBL" id="AGP32392.1"/>
    </source>
</evidence>
<accession>S4XGZ4</accession>
<dbReference type="SMART" id="SM00851">
    <property type="entry name" value="MGS"/>
    <property type="match status" value="1"/>
</dbReference>
<evidence type="ECO:0000313" key="13">
    <source>
        <dbReference type="Proteomes" id="UP000014803"/>
    </source>
</evidence>
<evidence type="ECO:0000256" key="1">
    <source>
        <dbReference type="ARBA" id="ARBA00004844"/>
    </source>
</evidence>
<comment type="pathway">
    <text evidence="1 10">Purine metabolism; IMP biosynthesis via de novo pathway; IMP from 5-formamido-1-(5-phospho-D-ribosyl)imidazole-4-carboxamide: step 1/1.</text>
</comment>
<evidence type="ECO:0000256" key="6">
    <source>
        <dbReference type="ARBA" id="ARBA00022801"/>
    </source>
</evidence>
<sequence length="522" mass="54979">MIRRALISVSDKTGLLPLARRLAEKGVEILSTGGTQRALQDANVPVIGVEAYTGSPEVMDGRVKTLHPRVHGGILMRGAIDEDDLARLGGQPIDLVVCNLYPFEATVRRPGVTHPEIIENIDIGGPSMVRSAAKNHARVAVVVDPADYDAVLAEIDGAGEVSSATRRRLATKAFAHTAAYDGMVAGYLSSLPEEGEPNAAEREPYPRFRTLALERAYPLRYGENPHQSGAFYRERGAAAGSLALAESLGAGGKELSFNNLVDVDAAFEAVREFTQPAAVVVKHTNPCGVAVAGDLATAYRTAREADSVSAFGGIVALNREVDRAAAEVLVETFLECVIAPAYAPEALEVLRTKKNLRVLATGALLPADHRELTFKRVGGGLVVQERDATAGGEVRGGKVVTKRAPTAQELEALDLGWRVCKHVKSNAIVLTVPGSTVGVGAGQMSRVESVRIACSKAGERARGSVLASDAYFPFPDGLALAAEHGITAVAQPGGSVRDPEVIAAADAAGVAMVFTGVRHFRH</sequence>
<dbReference type="SUPFAM" id="SSF52335">
    <property type="entry name" value="Methylglyoxal synthase-like"/>
    <property type="match status" value="1"/>
</dbReference>
<evidence type="ECO:0000256" key="7">
    <source>
        <dbReference type="ARBA" id="ARBA00023268"/>
    </source>
</evidence>
<dbReference type="InterPro" id="IPR024051">
    <property type="entry name" value="AICAR_Tfase_dup_dom_sf"/>
</dbReference>
<evidence type="ECO:0000256" key="9">
    <source>
        <dbReference type="ARBA" id="ARBA00050687"/>
    </source>
</evidence>
<dbReference type="CDD" id="cd01421">
    <property type="entry name" value="IMPCH"/>
    <property type="match status" value="1"/>
</dbReference>
<dbReference type="SUPFAM" id="SSF53927">
    <property type="entry name" value="Cytidine deaminase-like"/>
    <property type="match status" value="1"/>
</dbReference>
<dbReference type="EC" id="2.1.2.3" evidence="10"/>
<reference evidence="12 13" key="1">
    <citation type="journal article" date="2013" name="Sci. Rep.">
        <title>Extraordinary expansion of a Sorangium cellulosum genome from an alkaline milieu.</title>
        <authorList>
            <person name="Han K."/>
            <person name="Li Z.F."/>
            <person name="Peng R."/>
            <person name="Zhu L.P."/>
            <person name="Zhou T."/>
            <person name="Wang L.G."/>
            <person name="Li S.G."/>
            <person name="Zhang X.B."/>
            <person name="Hu W."/>
            <person name="Wu Z.H."/>
            <person name="Qin N."/>
            <person name="Li Y.Z."/>
        </authorList>
    </citation>
    <scope>NUCLEOTIDE SEQUENCE [LARGE SCALE GENOMIC DNA]</scope>
    <source>
        <strain evidence="12 13">So0157-2</strain>
    </source>
</reference>
<dbReference type="PANTHER" id="PTHR11692">
    <property type="entry name" value="BIFUNCTIONAL PURINE BIOSYNTHESIS PROTEIN PURH"/>
    <property type="match status" value="1"/>
</dbReference>
<dbReference type="Proteomes" id="UP000014803">
    <property type="component" value="Chromosome"/>
</dbReference>
<gene>
    <name evidence="10 12" type="primary">purH</name>
    <name evidence="12" type="ORF">SCE1572_19015</name>
</gene>
<keyword evidence="7 10" id="KW-0511">Multifunctional enzyme</keyword>